<gene>
    <name evidence="6" type="primary">nusB</name>
    <name evidence="8" type="ORF">IV81_GL000160</name>
</gene>
<keyword evidence="3 6" id="KW-0694">RNA-binding</keyword>
<dbReference type="STRING" id="331679.IV81_GL000160"/>
<dbReference type="InterPro" id="IPR035926">
    <property type="entry name" value="NusB-like_sf"/>
</dbReference>
<keyword evidence="2 6" id="KW-0889">Transcription antitermination</keyword>
<dbReference type="Gene3D" id="1.10.940.10">
    <property type="entry name" value="NusB-like"/>
    <property type="match status" value="1"/>
</dbReference>
<sequence length="134" mass="15071">MSLNRHQIRESAFKIIFAKSANPDADLGELQDQVLEEFHETEAPDKFLKDLVVGVNSNLEAINELIGSELKQGWTVNRLESPDRVILQLGTYELKYTDVPDKVAINEALELAKKYTDENARKFINGVLSNIAAK</sequence>
<dbReference type="InterPro" id="IPR011605">
    <property type="entry name" value="NusB_fam"/>
</dbReference>
<proteinExistence type="inferred from homology"/>
<dbReference type="NCBIfam" id="NF001223">
    <property type="entry name" value="PRK00202.1-1"/>
    <property type="match status" value="1"/>
</dbReference>
<dbReference type="GO" id="GO:0006353">
    <property type="term" value="P:DNA-templated transcription termination"/>
    <property type="evidence" value="ECO:0007669"/>
    <property type="project" value="UniProtKB-UniRule"/>
</dbReference>
<dbReference type="PANTHER" id="PTHR11078:SF3">
    <property type="entry name" value="ANTITERMINATION NUSB DOMAIN-CONTAINING PROTEIN"/>
    <property type="match status" value="1"/>
</dbReference>
<protein>
    <recommendedName>
        <fullName evidence="6">Transcription antitermination protein NusB</fullName>
    </recommendedName>
    <alternativeName>
        <fullName evidence="6">Antitermination factor NusB</fullName>
    </alternativeName>
</protein>
<dbReference type="InterPro" id="IPR006027">
    <property type="entry name" value="NusB_RsmB_TIM44"/>
</dbReference>
<evidence type="ECO:0000313" key="9">
    <source>
        <dbReference type="Proteomes" id="UP000051859"/>
    </source>
</evidence>
<dbReference type="EMBL" id="JQBX01000001">
    <property type="protein sequence ID" value="KRN95276.1"/>
    <property type="molecule type" value="Genomic_DNA"/>
</dbReference>
<dbReference type="Pfam" id="PF01029">
    <property type="entry name" value="NusB"/>
    <property type="match status" value="1"/>
</dbReference>
<dbReference type="GO" id="GO:0003723">
    <property type="term" value="F:RNA binding"/>
    <property type="evidence" value="ECO:0007669"/>
    <property type="project" value="UniProtKB-UniRule"/>
</dbReference>
<dbReference type="GO" id="GO:0031564">
    <property type="term" value="P:transcription antitermination"/>
    <property type="evidence" value="ECO:0007669"/>
    <property type="project" value="UniProtKB-KW"/>
</dbReference>
<evidence type="ECO:0000256" key="4">
    <source>
        <dbReference type="ARBA" id="ARBA00023015"/>
    </source>
</evidence>
<dbReference type="SUPFAM" id="SSF48013">
    <property type="entry name" value="NusB-like"/>
    <property type="match status" value="1"/>
</dbReference>
<dbReference type="NCBIfam" id="TIGR01951">
    <property type="entry name" value="nusB"/>
    <property type="match status" value="1"/>
</dbReference>
<name>A0A0R2L7A4_9LACO</name>
<keyword evidence="4 6" id="KW-0805">Transcription regulation</keyword>
<evidence type="ECO:0000256" key="3">
    <source>
        <dbReference type="ARBA" id="ARBA00022884"/>
    </source>
</evidence>
<dbReference type="HAMAP" id="MF_00073">
    <property type="entry name" value="NusB"/>
    <property type="match status" value="1"/>
</dbReference>
<reference evidence="8 9" key="1">
    <citation type="journal article" date="2015" name="Genome Announc.">
        <title>Expanding the biotechnology potential of lactobacilli through comparative genomics of 213 strains and associated genera.</title>
        <authorList>
            <person name="Sun Z."/>
            <person name="Harris H.M."/>
            <person name="McCann A."/>
            <person name="Guo C."/>
            <person name="Argimon S."/>
            <person name="Zhang W."/>
            <person name="Yang X."/>
            <person name="Jeffery I.B."/>
            <person name="Cooney J.C."/>
            <person name="Kagawa T.F."/>
            <person name="Liu W."/>
            <person name="Song Y."/>
            <person name="Salvetti E."/>
            <person name="Wrobel A."/>
            <person name="Rasinkangas P."/>
            <person name="Parkhill J."/>
            <person name="Rea M.C."/>
            <person name="O'Sullivan O."/>
            <person name="Ritari J."/>
            <person name="Douillard F.P."/>
            <person name="Paul Ross R."/>
            <person name="Yang R."/>
            <person name="Briner A.E."/>
            <person name="Felis G.E."/>
            <person name="de Vos W.M."/>
            <person name="Barrangou R."/>
            <person name="Klaenhammer T.R."/>
            <person name="Caufield P.W."/>
            <person name="Cui Y."/>
            <person name="Zhang H."/>
            <person name="O'Toole P.W."/>
        </authorList>
    </citation>
    <scope>NUCLEOTIDE SEQUENCE [LARGE SCALE GENOMIC DNA]</scope>
    <source>
        <strain evidence="8 9">DSM 18001</strain>
    </source>
</reference>
<keyword evidence="5 6" id="KW-0804">Transcription</keyword>
<dbReference type="RefSeq" id="WP_057801307.1">
    <property type="nucleotide sequence ID" value="NZ_JQBX01000001.1"/>
</dbReference>
<dbReference type="PANTHER" id="PTHR11078">
    <property type="entry name" value="N UTILIZATION SUBSTANCE PROTEIN B-RELATED"/>
    <property type="match status" value="1"/>
</dbReference>
<comment type="similarity">
    <text evidence="1 6">Belongs to the NusB family.</text>
</comment>
<evidence type="ECO:0000256" key="1">
    <source>
        <dbReference type="ARBA" id="ARBA00005952"/>
    </source>
</evidence>
<accession>A0A0R2L7A4</accession>
<feature type="domain" description="NusB/RsmB/TIM44" evidence="7">
    <location>
        <begin position="6"/>
        <end position="132"/>
    </location>
</feature>
<evidence type="ECO:0000256" key="6">
    <source>
        <dbReference type="HAMAP-Rule" id="MF_00073"/>
    </source>
</evidence>
<dbReference type="PATRIC" id="fig|331679.3.peg.162"/>
<dbReference type="GO" id="GO:0005829">
    <property type="term" value="C:cytosol"/>
    <property type="evidence" value="ECO:0007669"/>
    <property type="project" value="TreeGrafter"/>
</dbReference>
<dbReference type="AlphaFoldDB" id="A0A0R2L7A4"/>
<evidence type="ECO:0000256" key="5">
    <source>
        <dbReference type="ARBA" id="ARBA00023163"/>
    </source>
</evidence>
<comment type="caution">
    <text evidence="8">The sequence shown here is derived from an EMBL/GenBank/DDBJ whole genome shotgun (WGS) entry which is preliminary data.</text>
</comment>
<evidence type="ECO:0000313" key="8">
    <source>
        <dbReference type="EMBL" id="KRN95276.1"/>
    </source>
</evidence>
<evidence type="ECO:0000259" key="7">
    <source>
        <dbReference type="Pfam" id="PF01029"/>
    </source>
</evidence>
<keyword evidence="9" id="KW-1185">Reference proteome</keyword>
<comment type="function">
    <text evidence="6">Involved in transcription antitermination. Required for transcription of ribosomal RNA (rRNA) genes. Binds specifically to the boxA antiterminator sequence of the ribosomal RNA (rrn) operons.</text>
</comment>
<dbReference type="Proteomes" id="UP000051859">
    <property type="component" value="Unassembled WGS sequence"/>
</dbReference>
<organism evidence="8 9">
    <name type="scientific">Pediococcus stilesii</name>
    <dbReference type="NCBI Taxonomy" id="331679"/>
    <lineage>
        <taxon>Bacteria</taxon>
        <taxon>Bacillati</taxon>
        <taxon>Bacillota</taxon>
        <taxon>Bacilli</taxon>
        <taxon>Lactobacillales</taxon>
        <taxon>Lactobacillaceae</taxon>
        <taxon>Pediococcus</taxon>
    </lineage>
</organism>
<evidence type="ECO:0000256" key="2">
    <source>
        <dbReference type="ARBA" id="ARBA00022814"/>
    </source>
</evidence>